<dbReference type="Proteomes" id="UP000491181">
    <property type="component" value="Unassembled WGS sequence"/>
</dbReference>
<gene>
    <name evidence="5" type="primary">fadD3_2</name>
    <name evidence="6" type="ORF">D7Y07_17145</name>
    <name evidence="7" type="ORF">E4T97_15255</name>
    <name evidence="8" type="ORF">E5356_17495</name>
    <name evidence="5" type="ORF">IMSAGC001_01715</name>
</gene>
<dbReference type="EMBL" id="RAZM01000080">
    <property type="protein sequence ID" value="RLT78816.1"/>
    <property type="molecule type" value="Genomic_DNA"/>
</dbReference>
<organism evidence="6 9">
    <name type="scientific">Bacteroides acidifaciens</name>
    <dbReference type="NCBI Taxonomy" id="85831"/>
    <lineage>
        <taxon>Bacteria</taxon>
        <taxon>Pseudomonadati</taxon>
        <taxon>Bacteroidota</taxon>
        <taxon>Bacteroidia</taxon>
        <taxon>Bacteroidales</taxon>
        <taxon>Bacteroidaceae</taxon>
        <taxon>Bacteroides</taxon>
    </lineage>
</organism>
<dbReference type="Gene3D" id="3.30.300.30">
    <property type="match status" value="1"/>
</dbReference>
<evidence type="ECO:0000313" key="9">
    <source>
        <dbReference type="Proteomes" id="UP000267159"/>
    </source>
</evidence>
<dbReference type="PANTHER" id="PTHR43272">
    <property type="entry name" value="LONG-CHAIN-FATTY-ACID--COA LIGASE"/>
    <property type="match status" value="1"/>
</dbReference>
<feature type="domain" description="AMP-dependent synthetase/ligase" evidence="4">
    <location>
        <begin position="17"/>
        <end position="409"/>
    </location>
</feature>
<keyword evidence="2" id="KW-0067">ATP-binding</keyword>
<dbReference type="Pfam" id="PF00501">
    <property type="entry name" value="AMP-binding"/>
    <property type="match status" value="1"/>
</dbReference>
<dbReference type="GO" id="GO:0004467">
    <property type="term" value="F:long-chain fatty acid-CoA ligase activity"/>
    <property type="evidence" value="ECO:0007669"/>
    <property type="project" value="UniProtKB-EC"/>
</dbReference>
<evidence type="ECO:0000313" key="12">
    <source>
        <dbReference type="Proteomes" id="UP000491181"/>
    </source>
</evidence>
<dbReference type="EMBL" id="BLLS01000036">
    <property type="protein sequence ID" value="GFH86308.1"/>
    <property type="molecule type" value="Genomic_DNA"/>
</dbReference>
<dbReference type="GO" id="GO:0005524">
    <property type="term" value="F:ATP binding"/>
    <property type="evidence" value="ECO:0007669"/>
    <property type="project" value="UniProtKB-KW"/>
</dbReference>
<dbReference type="SUPFAM" id="SSF56801">
    <property type="entry name" value="Acetyl-CoA synthetase-like"/>
    <property type="match status" value="1"/>
</dbReference>
<evidence type="ECO:0000256" key="1">
    <source>
        <dbReference type="ARBA" id="ARBA00022741"/>
    </source>
</evidence>
<dbReference type="Proteomes" id="UP000267159">
    <property type="component" value="Unassembled WGS sequence"/>
</dbReference>
<comment type="catalytic activity">
    <reaction evidence="3">
        <text>a long-chain fatty acid + ATP + CoA = a long-chain fatty acyl-CoA + AMP + diphosphate</text>
        <dbReference type="Rhea" id="RHEA:15421"/>
        <dbReference type="ChEBI" id="CHEBI:30616"/>
        <dbReference type="ChEBI" id="CHEBI:33019"/>
        <dbReference type="ChEBI" id="CHEBI:57287"/>
        <dbReference type="ChEBI" id="CHEBI:57560"/>
        <dbReference type="ChEBI" id="CHEBI:83139"/>
        <dbReference type="ChEBI" id="CHEBI:456215"/>
        <dbReference type="EC" id="6.2.1.3"/>
    </reaction>
    <physiologicalReaction direction="left-to-right" evidence="3">
        <dbReference type="Rhea" id="RHEA:15422"/>
    </physiologicalReaction>
</comment>
<dbReference type="InterPro" id="IPR020845">
    <property type="entry name" value="AMP-binding_CS"/>
</dbReference>
<evidence type="ECO:0000313" key="7">
    <source>
        <dbReference type="EMBL" id="TFU47209.1"/>
    </source>
</evidence>
<dbReference type="EMBL" id="SRZA01000083">
    <property type="protein sequence ID" value="TGX97826.1"/>
    <property type="molecule type" value="Genomic_DNA"/>
</dbReference>
<evidence type="ECO:0000259" key="4">
    <source>
        <dbReference type="Pfam" id="PF00501"/>
    </source>
</evidence>
<proteinExistence type="predicted"/>
<evidence type="ECO:0000313" key="6">
    <source>
        <dbReference type="EMBL" id="RLT78816.1"/>
    </source>
</evidence>
<dbReference type="GO" id="GO:0016020">
    <property type="term" value="C:membrane"/>
    <property type="evidence" value="ECO:0007669"/>
    <property type="project" value="TreeGrafter"/>
</dbReference>
<reference evidence="8 11" key="3">
    <citation type="submission" date="2019-04" db="EMBL/GenBank/DDBJ databases">
        <title>Microbes associate with the intestines of laboratory mice.</title>
        <authorList>
            <person name="Navarre W."/>
            <person name="Wong E."/>
            <person name="Huang K."/>
            <person name="Tropini C."/>
            <person name="Ng K."/>
            <person name="Yu B."/>
        </authorList>
    </citation>
    <scope>NUCLEOTIDE SEQUENCE [LARGE SCALE GENOMIC DNA]</scope>
    <source>
        <strain evidence="8 11">NM70_E10</strain>
    </source>
</reference>
<dbReference type="OrthoDB" id="9778383at2"/>
<reference evidence="7 10" key="2">
    <citation type="submission" date="2019-03" db="EMBL/GenBank/DDBJ databases">
        <title>Diversity of the mouse oral microbiome.</title>
        <authorList>
            <person name="Joseph S."/>
            <person name="Aduse-Opoku J."/>
            <person name="Curtis M."/>
            <person name="Wade W."/>
            <person name="Hashim A."/>
        </authorList>
    </citation>
    <scope>NUCLEOTIDE SEQUENCE [LARGE SCALE GENOMIC DNA]</scope>
    <source>
        <strain evidence="7 10">P2318</strain>
    </source>
</reference>
<dbReference type="InterPro" id="IPR000873">
    <property type="entry name" value="AMP-dep_synth/lig_dom"/>
</dbReference>
<evidence type="ECO:0000313" key="8">
    <source>
        <dbReference type="EMBL" id="TGX97826.1"/>
    </source>
</evidence>
<dbReference type="CDD" id="cd05914">
    <property type="entry name" value="LC_FACL_like"/>
    <property type="match status" value="1"/>
</dbReference>
<keyword evidence="1" id="KW-0547">Nucleotide-binding</keyword>
<dbReference type="Proteomes" id="UP000305751">
    <property type="component" value="Unassembled WGS sequence"/>
</dbReference>
<dbReference type="RefSeq" id="WP_121767073.1">
    <property type="nucleotide sequence ID" value="NZ_BLLS01000036.1"/>
</dbReference>
<keyword evidence="11" id="KW-1185">Reference proteome</keyword>
<evidence type="ECO:0000313" key="11">
    <source>
        <dbReference type="Proteomes" id="UP000305751"/>
    </source>
</evidence>
<evidence type="ECO:0000256" key="2">
    <source>
        <dbReference type="ARBA" id="ARBA00022840"/>
    </source>
</evidence>
<dbReference type="InterPro" id="IPR042099">
    <property type="entry name" value="ANL_N_sf"/>
</dbReference>
<accession>A0A3L7YX95</accession>
<dbReference type="PROSITE" id="PS00455">
    <property type="entry name" value="AMP_BINDING"/>
    <property type="match status" value="1"/>
</dbReference>
<protein>
    <submittedName>
        <fullName evidence="5">3-[(3aS,4S,7aS)-7a-methyl-1,5-dioxo-octahydro-1H-inden-4-yl]propanoyl:CoA ligase</fullName>
        <ecNumber evidence="5">6.2.1.41</ecNumber>
    </submittedName>
    <submittedName>
        <fullName evidence="6">Long-chain fatty acid--CoA ligase</fullName>
    </submittedName>
</protein>
<dbReference type="AlphaFoldDB" id="A0A3L7YX95"/>
<name>A0A3L7YX95_9BACE</name>
<evidence type="ECO:0000313" key="10">
    <source>
        <dbReference type="Proteomes" id="UP000298073"/>
    </source>
</evidence>
<dbReference type="Gene3D" id="3.40.50.12780">
    <property type="entry name" value="N-terminal domain of ligase-like"/>
    <property type="match status" value="1"/>
</dbReference>
<evidence type="ECO:0000256" key="3">
    <source>
        <dbReference type="ARBA" id="ARBA00024484"/>
    </source>
</evidence>
<comment type="caution">
    <text evidence="6">The sequence shown here is derived from an EMBL/GenBank/DDBJ whole genome shotgun (WGS) entry which is preliminary data.</text>
</comment>
<dbReference type="EMBL" id="SPPV01000038">
    <property type="protein sequence ID" value="TFU47209.1"/>
    <property type="molecule type" value="Genomic_DNA"/>
</dbReference>
<keyword evidence="6" id="KW-0436">Ligase</keyword>
<reference evidence="6 9" key="1">
    <citation type="submission" date="2018-09" db="EMBL/GenBank/DDBJ databases">
        <title>Murine metabolic-syndrome-specific gut microbial biobank.</title>
        <authorList>
            <person name="Liu C."/>
        </authorList>
    </citation>
    <scope>NUCLEOTIDE SEQUENCE [LARGE SCALE GENOMIC DNA]</scope>
    <source>
        <strain evidence="6 9">0.1X-D8-26</strain>
    </source>
</reference>
<dbReference type="PANTHER" id="PTHR43272:SF33">
    <property type="entry name" value="AMP-BINDING DOMAIN-CONTAINING PROTEIN-RELATED"/>
    <property type="match status" value="1"/>
</dbReference>
<reference evidence="5 12" key="4">
    <citation type="journal article" date="2020" name="Microbiome">
        <title>Single-cell genomics of uncultured bacteria reveals dietary fiber responders in the mouse gut microbiota.</title>
        <authorList>
            <person name="Chijiiwa R."/>
            <person name="Hosokawa M."/>
            <person name="Kogawa M."/>
            <person name="Nishikawa Y."/>
            <person name="Ide K."/>
            <person name="Sakanashi C."/>
            <person name="Takahashi K."/>
            <person name="Takeyama H."/>
        </authorList>
    </citation>
    <scope>NUCLEOTIDE SEQUENCE [LARGE SCALE GENOMIC DNA]</scope>
    <source>
        <strain evidence="5">IMSAGC_001</strain>
    </source>
</reference>
<evidence type="ECO:0000313" key="5">
    <source>
        <dbReference type="EMBL" id="GFH86308.1"/>
    </source>
</evidence>
<sequence length="554" mass="62746">MEQEHQFIDYIEQSIIKNWDRNALTDYKGITLQYKDVARKIAKFHIVLESAGIQPGDKIAVCGRNSAHWAVTFLATITYGAVIVPILHEFKADNIHNIVNHSEAKLLFVGDQAWENLNEDAMPLLEGIALLTDFSALVSRNEKLTYAFEHRNAIYGQRYPKNFRPEHICYRKDKPEELAIINYTSGTTGYSKGVMLPYRSIWSNVTYCFEMLPVKPGDNIVSMLPMGHVFGMVYDFLYGFSAGAHIYFLTRMPSPKIIAQSFAEIKPRVISCVPLIVEKIIKKDILPKVDSKIGKLLLKVPIINDKIKSLARQAAMEIFGGNFDEIIVGGAPFNAEVEAFLKKIGFPYTIAYGMTECGPIICSSRWETLKLASCGKATTRMEVKIDSPNPQTHAGEIICRGMNMMLGYYKNPEATSQIIDIHGWLHTGDLGTMDEEGYITVRGRSKNLLLTSSGQNIYPEEIESKLNNLPYVSESIIVLQQEKLVALIYPDFDDAFAHGLQQEDIQKVMEQNRIELNLQLPNYSQISKIKIHFEEFEKTAKKSIKRFMYQEAKG</sequence>
<dbReference type="InterPro" id="IPR045851">
    <property type="entry name" value="AMP-bd_C_sf"/>
</dbReference>
<dbReference type="STRING" id="1235814.GCA_000613385_01218"/>
<dbReference type="Proteomes" id="UP000298073">
    <property type="component" value="Unassembled WGS sequence"/>
</dbReference>
<dbReference type="EC" id="6.2.1.41" evidence="5"/>